<evidence type="ECO:0000313" key="1">
    <source>
        <dbReference type="Proteomes" id="UP000095287"/>
    </source>
</evidence>
<reference evidence="2" key="1">
    <citation type="submission" date="2016-11" db="UniProtKB">
        <authorList>
            <consortium name="WormBaseParasite"/>
        </authorList>
    </citation>
    <scope>IDENTIFICATION</scope>
</reference>
<organism evidence="1 2">
    <name type="scientific">Steinernema glaseri</name>
    <dbReference type="NCBI Taxonomy" id="37863"/>
    <lineage>
        <taxon>Eukaryota</taxon>
        <taxon>Metazoa</taxon>
        <taxon>Ecdysozoa</taxon>
        <taxon>Nematoda</taxon>
        <taxon>Chromadorea</taxon>
        <taxon>Rhabditida</taxon>
        <taxon>Tylenchina</taxon>
        <taxon>Panagrolaimomorpha</taxon>
        <taxon>Strongyloidoidea</taxon>
        <taxon>Steinernematidae</taxon>
        <taxon>Steinernema</taxon>
    </lineage>
</organism>
<name>A0A1I8A6X1_9BILA</name>
<dbReference type="Proteomes" id="UP000095287">
    <property type="component" value="Unplaced"/>
</dbReference>
<accession>A0A1I8A6X1</accession>
<dbReference type="WBParaSite" id="L893_g33204.t1">
    <property type="protein sequence ID" value="L893_g33204.t1"/>
    <property type="gene ID" value="L893_g33204"/>
</dbReference>
<dbReference type="AlphaFoldDB" id="A0A1I8A6X1"/>
<protein>
    <submittedName>
        <fullName evidence="2">Transposase</fullName>
    </submittedName>
</protein>
<proteinExistence type="predicted"/>
<keyword evidence="1" id="KW-1185">Reference proteome</keyword>
<sequence length="86" mass="9189">MLIGMDALWQSANLPQCFSWRTSTEVLLVRGIACGFALPFPGITQNHIPSTVPKPGTAVADDNIMTALSRSGFVPGSLFDDCGYLT</sequence>
<evidence type="ECO:0000313" key="2">
    <source>
        <dbReference type="WBParaSite" id="L893_g33204.t1"/>
    </source>
</evidence>